<feature type="chain" id="PRO_5043595931" evidence="2">
    <location>
        <begin position="20"/>
        <end position="87"/>
    </location>
</feature>
<gene>
    <name evidence="3" type="ORF">ElyMa_000608500</name>
</gene>
<keyword evidence="4" id="KW-1185">Reference proteome</keyword>
<evidence type="ECO:0000256" key="1">
    <source>
        <dbReference type="SAM" id="MobiDB-lite"/>
    </source>
</evidence>
<dbReference type="Proteomes" id="UP000762676">
    <property type="component" value="Unassembled WGS sequence"/>
</dbReference>
<proteinExistence type="predicted"/>
<evidence type="ECO:0000313" key="4">
    <source>
        <dbReference type="Proteomes" id="UP000762676"/>
    </source>
</evidence>
<reference evidence="3 4" key="1">
    <citation type="journal article" date="2021" name="Elife">
        <title>Chloroplast acquisition without the gene transfer in kleptoplastic sea slugs, Plakobranchus ocellatus.</title>
        <authorList>
            <person name="Maeda T."/>
            <person name="Takahashi S."/>
            <person name="Yoshida T."/>
            <person name="Shimamura S."/>
            <person name="Takaki Y."/>
            <person name="Nagai Y."/>
            <person name="Toyoda A."/>
            <person name="Suzuki Y."/>
            <person name="Arimoto A."/>
            <person name="Ishii H."/>
            <person name="Satoh N."/>
            <person name="Nishiyama T."/>
            <person name="Hasebe M."/>
            <person name="Maruyama T."/>
            <person name="Minagawa J."/>
            <person name="Obokata J."/>
            <person name="Shigenobu S."/>
        </authorList>
    </citation>
    <scope>NUCLEOTIDE SEQUENCE [LARGE SCALE GENOMIC DNA]</scope>
</reference>
<feature type="region of interest" description="Disordered" evidence="1">
    <location>
        <begin position="68"/>
        <end position="87"/>
    </location>
</feature>
<organism evidence="3 4">
    <name type="scientific">Elysia marginata</name>
    <dbReference type="NCBI Taxonomy" id="1093978"/>
    <lineage>
        <taxon>Eukaryota</taxon>
        <taxon>Metazoa</taxon>
        <taxon>Spiralia</taxon>
        <taxon>Lophotrochozoa</taxon>
        <taxon>Mollusca</taxon>
        <taxon>Gastropoda</taxon>
        <taxon>Heterobranchia</taxon>
        <taxon>Euthyneura</taxon>
        <taxon>Panpulmonata</taxon>
        <taxon>Sacoglossa</taxon>
        <taxon>Placobranchoidea</taxon>
        <taxon>Plakobranchidae</taxon>
        <taxon>Elysia</taxon>
    </lineage>
</organism>
<dbReference type="AlphaFoldDB" id="A0AAV4G7Y9"/>
<evidence type="ECO:0000313" key="3">
    <source>
        <dbReference type="EMBL" id="GFR81628.1"/>
    </source>
</evidence>
<sequence length="87" mass="9269">MRNFLVLVLVAAILGLAFAEPELEKRGFKEDLLKAWKKTVDFTKKTAKDLKDVTTGVLKSFSSFKSSAAVAAGKDKDAASGATATGF</sequence>
<feature type="signal peptide" evidence="2">
    <location>
        <begin position="1"/>
        <end position="19"/>
    </location>
</feature>
<dbReference type="EMBL" id="BMAT01001213">
    <property type="protein sequence ID" value="GFR81628.1"/>
    <property type="molecule type" value="Genomic_DNA"/>
</dbReference>
<accession>A0AAV4G7Y9</accession>
<keyword evidence="2" id="KW-0732">Signal</keyword>
<evidence type="ECO:0000256" key="2">
    <source>
        <dbReference type="SAM" id="SignalP"/>
    </source>
</evidence>
<comment type="caution">
    <text evidence="3">The sequence shown here is derived from an EMBL/GenBank/DDBJ whole genome shotgun (WGS) entry which is preliminary data.</text>
</comment>
<protein>
    <submittedName>
        <fullName evidence="3">Uncharacterized protein</fullName>
    </submittedName>
</protein>
<name>A0AAV4G7Y9_9GAST</name>